<dbReference type="Gene3D" id="3.40.50.720">
    <property type="entry name" value="NAD(P)-binding Rossmann-like Domain"/>
    <property type="match status" value="1"/>
</dbReference>
<comment type="similarity">
    <text evidence="1">Belongs to the short-chain dehydrogenases/reductases (SDR) family.</text>
</comment>
<evidence type="ECO:0000256" key="1">
    <source>
        <dbReference type="ARBA" id="ARBA00006484"/>
    </source>
</evidence>
<dbReference type="InterPro" id="IPR036291">
    <property type="entry name" value="NAD(P)-bd_dom_sf"/>
</dbReference>
<dbReference type="EMBL" id="JBBKZT010000008">
    <property type="protein sequence ID" value="MEJ8848774.1"/>
    <property type="molecule type" value="Genomic_DNA"/>
</dbReference>
<sequence>MTTQPHIENMFRVDGQRALVTGASSGLGRRFALTLAKAGAELVVVARRADKLGALVEEVQALGGKCTALSLDVTHSASIVACFDELERACGGPADIVVNNAGVTVTKSILQHTEEDWDAVVGTNLKGGWMVAQEAARRMVAAKKGGSIINIASILGERVAGGVAPYAISKAGVVQATKAMALELARYDVRVNAILPGYVVTDLNRDFLQSEAGEKLRARIPTRRFGQLENLDGPLLLLSSPAGSHMTGAVLAVDGGHLVSSL</sequence>
<gene>
    <name evidence="2" type="ORF">WKW82_19100</name>
</gene>
<accession>A0ABU8WN29</accession>
<keyword evidence="3" id="KW-1185">Reference proteome</keyword>
<dbReference type="RefSeq" id="WP_340343894.1">
    <property type="nucleotide sequence ID" value="NZ_JBBKZT010000008.1"/>
</dbReference>
<dbReference type="PRINTS" id="PR00081">
    <property type="entry name" value="GDHRDH"/>
</dbReference>
<comment type="caution">
    <text evidence="2">The sequence shown here is derived from an EMBL/GenBank/DDBJ whole genome shotgun (WGS) entry which is preliminary data.</text>
</comment>
<dbReference type="PRINTS" id="PR00080">
    <property type="entry name" value="SDRFAMILY"/>
</dbReference>
<reference evidence="2 3" key="1">
    <citation type="submission" date="2024-03" db="EMBL/GenBank/DDBJ databases">
        <title>Novel species of the genus Variovorax.</title>
        <authorList>
            <person name="Liu Q."/>
            <person name="Xin Y.-H."/>
        </authorList>
    </citation>
    <scope>NUCLEOTIDE SEQUENCE [LARGE SCALE GENOMIC DNA]</scope>
    <source>
        <strain evidence="2 3">KACC 18900</strain>
    </source>
</reference>
<name>A0ABU8WN29_9BURK</name>
<dbReference type="PANTHER" id="PTHR42760">
    <property type="entry name" value="SHORT-CHAIN DEHYDROGENASES/REDUCTASES FAMILY MEMBER"/>
    <property type="match status" value="1"/>
</dbReference>
<proteinExistence type="inferred from homology"/>
<evidence type="ECO:0000313" key="2">
    <source>
        <dbReference type="EMBL" id="MEJ8848774.1"/>
    </source>
</evidence>
<dbReference type="Pfam" id="PF13561">
    <property type="entry name" value="adh_short_C2"/>
    <property type="match status" value="1"/>
</dbReference>
<dbReference type="PANTHER" id="PTHR42760:SF135">
    <property type="entry name" value="BLL7886 PROTEIN"/>
    <property type="match status" value="1"/>
</dbReference>
<protein>
    <submittedName>
        <fullName evidence="2">SDR family oxidoreductase</fullName>
    </submittedName>
</protein>
<dbReference type="Proteomes" id="UP001385892">
    <property type="component" value="Unassembled WGS sequence"/>
</dbReference>
<dbReference type="InterPro" id="IPR002347">
    <property type="entry name" value="SDR_fam"/>
</dbReference>
<organism evidence="2 3">
    <name type="scientific">Variovorax rhizosphaerae</name>
    <dbReference type="NCBI Taxonomy" id="1836200"/>
    <lineage>
        <taxon>Bacteria</taxon>
        <taxon>Pseudomonadati</taxon>
        <taxon>Pseudomonadota</taxon>
        <taxon>Betaproteobacteria</taxon>
        <taxon>Burkholderiales</taxon>
        <taxon>Comamonadaceae</taxon>
        <taxon>Variovorax</taxon>
    </lineage>
</organism>
<evidence type="ECO:0000313" key="3">
    <source>
        <dbReference type="Proteomes" id="UP001385892"/>
    </source>
</evidence>
<dbReference type="SUPFAM" id="SSF51735">
    <property type="entry name" value="NAD(P)-binding Rossmann-fold domains"/>
    <property type="match status" value="1"/>
</dbReference>